<sequence>MSRVAEVAMARVHSSEKGTLGSQGAGMAASHCRGLISTLFCITIAALEKFIVLIAALGNGNMEIILRYDG</sequence>
<dbReference type="AlphaFoldDB" id="A0A8S4QPK8"/>
<gene>
    <name evidence="2" type="primary">jg1397</name>
    <name evidence="2" type="ORF">PAEG_LOCUS5155</name>
</gene>
<keyword evidence="3" id="KW-1185">Reference proteome</keyword>
<dbReference type="Proteomes" id="UP000838756">
    <property type="component" value="Unassembled WGS sequence"/>
</dbReference>
<protein>
    <submittedName>
        <fullName evidence="2">Jg1397 protein</fullName>
    </submittedName>
</protein>
<comment type="caution">
    <text evidence="2">The sequence shown here is derived from an EMBL/GenBank/DDBJ whole genome shotgun (WGS) entry which is preliminary data.</text>
</comment>
<name>A0A8S4QPK8_9NEOP</name>
<evidence type="ECO:0000256" key="1">
    <source>
        <dbReference type="SAM" id="Phobius"/>
    </source>
</evidence>
<reference evidence="2" key="1">
    <citation type="submission" date="2022-03" db="EMBL/GenBank/DDBJ databases">
        <authorList>
            <person name="Lindestad O."/>
        </authorList>
    </citation>
    <scope>NUCLEOTIDE SEQUENCE</scope>
</reference>
<keyword evidence="1" id="KW-0812">Transmembrane</keyword>
<evidence type="ECO:0000313" key="2">
    <source>
        <dbReference type="EMBL" id="CAH2217239.1"/>
    </source>
</evidence>
<proteinExistence type="predicted"/>
<accession>A0A8S4QPK8</accession>
<feature type="transmembrane region" description="Helical" evidence="1">
    <location>
        <begin position="35"/>
        <end position="57"/>
    </location>
</feature>
<keyword evidence="1" id="KW-0472">Membrane</keyword>
<organism evidence="2 3">
    <name type="scientific">Pararge aegeria aegeria</name>
    <dbReference type="NCBI Taxonomy" id="348720"/>
    <lineage>
        <taxon>Eukaryota</taxon>
        <taxon>Metazoa</taxon>
        <taxon>Ecdysozoa</taxon>
        <taxon>Arthropoda</taxon>
        <taxon>Hexapoda</taxon>
        <taxon>Insecta</taxon>
        <taxon>Pterygota</taxon>
        <taxon>Neoptera</taxon>
        <taxon>Endopterygota</taxon>
        <taxon>Lepidoptera</taxon>
        <taxon>Glossata</taxon>
        <taxon>Ditrysia</taxon>
        <taxon>Papilionoidea</taxon>
        <taxon>Nymphalidae</taxon>
        <taxon>Satyrinae</taxon>
        <taxon>Satyrini</taxon>
        <taxon>Parargina</taxon>
        <taxon>Pararge</taxon>
    </lineage>
</organism>
<keyword evidence="1" id="KW-1133">Transmembrane helix</keyword>
<dbReference type="EMBL" id="CAKXAJ010017871">
    <property type="protein sequence ID" value="CAH2217239.1"/>
    <property type="molecule type" value="Genomic_DNA"/>
</dbReference>
<evidence type="ECO:0000313" key="3">
    <source>
        <dbReference type="Proteomes" id="UP000838756"/>
    </source>
</evidence>